<feature type="domain" description="ABC transporter" evidence="6">
    <location>
        <begin position="2"/>
        <end position="247"/>
    </location>
</feature>
<organism evidence="7 8">
    <name type="scientific">Pacificitalea manganoxidans</name>
    <dbReference type="NCBI Taxonomy" id="1411902"/>
    <lineage>
        <taxon>Bacteria</taxon>
        <taxon>Pseudomonadati</taxon>
        <taxon>Pseudomonadota</taxon>
        <taxon>Alphaproteobacteria</taxon>
        <taxon>Rhodobacterales</taxon>
        <taxon>Paracoccaceae</taxon>
        <taxon>Pacificitalea</taxon>
    </lineage>
</organism>
<evidence type="ECO:0000259" key="6">
    <source>
        <dbReference type="PROSITE" id="PS50893"/>
    </source>
</evidence>
<dbReference type="CDD" id="cd03257">
    <property type="entry name" value="ABC_NikE_OppD_transporters"/>
    <property type="match status" value="2"/>
</dbReference>
<dbReference type="Gene3D" id="3.40.50.300">
    <property type="entry name" value="P-loop containing nucleotide triphosphate hydrolases"/>
    <property type="match status" value="2"/>
</dbReference>
<dbReference type="Pfam" id="PF00005">
    <property type="entry name" value="ABC_tran"/>
    <property type="match status" value="2"/>
</dbReference>
<dbReference type="KEGG" id="cmag:CBW24_03000"/>
<dbReference type="PANTHER" id="PTHR43776">
    <property type="entry name" value="TRANSPORT ATP-BINDING PROTEIN"/>
    <property type="match status" value="1"/>
</dbReference>
<dbReference type="PROSITE" id="PS00211">
    <property type="entry name" value="ABC_TRANSPORTER_1"/>
    <property type="match status" value="2"/>
</dbReference>
<evidence type="ECO:0000256" key="3">
    <source>
        <dbReference type="ARBA" id="ARBA00022448"/>
    </source>
</evidence>
<dbReference type="GO" id="GO:0016887">
    <property type="term" value="F:ATP hydrolysis activity"/>
    <property type="evidence" value="ECO:0007669"/>
    <property type="project" value="InterPro"/>
</dbReference>
<dbReference type="GO" id="GO:0005886">
    <property type="term" value="C:plasma membrane"/>
    <property type="evidence" value="ECO:0007669"/>
    <property type="project" value="UniProtKB-SubCell"/>
</dbReference>
<dbReference type="Pfam" id="PF08352">
    <property type="entry name" value="oligo_HPY"/>
    <property type="match status" value="1"/>
</dbReference>
<keyword evidence="5 7" id="KW-0067">ATP-binding</keyword>
<keyword evidence="4" id="KW-0547">Nucleotide-binding</keyword>
<dbReference type="PROSITE" id="PS50893">
    <property type="entry name" value="ABC_TRANSPORTER_2"/>
    <property type="match status" value="2"/>
</dbReference>
<evidence type="ECO:0000313" key="8">
    <source>
        <dbReference type="Proteomes" id="UP000219050"/>
    </source>
</evidence>
<dbReference type="InterPro" id="IPR003593">
    <property type="entry name" value="AAA+_ATPase"/>
</dbReference>
<dbReference type="Proteomes" id="UP000219050">
    <property type="component" value="Chromosome"/>
</dbReference>
<dbReference type="InterPro" id="IPR050319">
    <property type="entry name" value="ABC_transp_ATP-bind"/>
</dbReference>
<proteinExistence type="inferred from homology"/>
<dbReference type="SMART" id="SM00382">
    <property type="entry name" value="AAA"/>
    <property type="match status" value="2"/>
</dbReference>
<name>A0A291LX44_9RHOB</name>
<dbReference type="NCBIfam" id="NF007739">
    <property type="entry name" value="PRK10419.1"/>
    <property type="match status" value="2"/>
</dbReference>
<dbReference type="OrthoDB" id="9802264at2"/>
<dbReference type="InterPro" id="IPR003439">
    <property type="entry name" value="ABC_transporter-like_ATP-bd"/>
</dbReference>
<keyword evidence="8" id="KW-1185">Reference proteome</keyword>
<feature type="domain" description="ABC transporter" evidence="6">
    <location>
        <begin position="276"/>
        <end position="510"/>
    </location>
</feature>
<gene>
    <name evidence="7" type="ORF">CBW24_03000</name>
</gene>
<dbReference type="GO" id="GO:0055085">
    <property type="term" value="P:transmembrane transport"/>
    <property type="evidence" value="ECO:0007669"/>
    <property type="project" value="UniProtKB-ARBA"/>
</dbReference>
<dbReference type="GO" id="GO:0015833">
    <property type="term" value="P:peptide transport"/>
    <property type="evidence" value="ECO:0007669"/>
    <property type="project" value="InterPro"/>
</dbReference>
<dbReference type="PANTHER" id="PTHR43776:SF7">
    <property type="entry name" value="D,D-DIPEPTIDE TRANSPORT ATP-BINDING PROTEIN DDPF-RELATED"/>
    <property type="match status" value="1"/>
</dbReference>
<accession>A0A291LX44</accession>
<evidence type="ECO:0000256" key="2">
    <source>
        <dbReference type="ARBA" id="ARBA00005417"/>
    </source>
</evidence>
<evidence type="ECO:0000256" key="5">
    <source>
        <dbReference type="ARBA" id="ARBA00022840"/>
    </source>
</evidence>
<comment type="subcellular location">
    <subcellularLocation>
        <location evidence="1">Cell inner membrane</location>
        <topology evidence="1">Peripheral membrane protein</topology>
    </subcellularLocation>
</comment>
<dbReference type="AlphaFoldDB" id="A0A291LX44"/>
<sequence length="524" mass="56071">MIALDHLTVRLGGQPVLQDLSLRLEPGRITGLVGESGSGKSMTALAILGLLPAGAQVTGGVVLDGAEITTLPERRMARLRGREIGMVFQEPMTALDPLMTIGAQVAETLRIHRAASRAEARARAAALLIRVGLDPDRVPPERYPHELSGGQRQRVCIAMAIALRPRLLIADEPTTALDVTTQAHVLALLRRLVAEEGMALLLITHDLAVVSQMADTVAVLHRGRLVEQGPTAQVLTRPDHAHTRSLLAATGHRPVRAARSTGAPLLRVEGACKDYVTGRGIFTAPRRVRALNDVSFTLRRGESLGLVGESGCGKSTLARAVLGLEPLDAGRILLADAPVSPSMPAAQRRRAQAVFQDPQGSFDPRQRVARLVAEPFHLTGRPADAAAQVVDALRAVGLMAEDASRYPHQFSGGQRQRIALARALVIHPDLVVLDEAVSALDVSVRGRVLDLLARLQADRGLSYLFISHDMDVVRAITDRVLVMEAGRIVEEGPTAQVYAAPRHPRTRALLDAVPRLTQAGASGV</sequence>
<keyword evidence="3" id="KW-0813">Transport</keyword>
<comment type="similarity">
    <text evidence="2">Belongs to the ABC transporter superfamily.</text>
</comment>
<protein>
    <submittedName>
        <fullName evidence="7">Microcin ABC transporter ATP-binding protein</fullName>
    </submittedName>
</protein>
<dbReference type="InterPro" id="IPR027417">
    <property type="entry name" value="P-loop_NTPase"/>
</dbReference>
<dbReference type="GO" id="GO:0005524">
    <property type="term" value="F:ATP binding"/>
    <property type="evidence" value="ECO:0007669"/>
    <property type="project" value="UniProtKB-KW"/>
</dbReference>
<reference evidence="7 8" key="1">
    <citation type="submission" date="2017-05" db="EMBL/GenBank/DDBJ databases">
        <title>Comparative genomic and metabolic analysis of manganese-oxidizing mechanisms in Celeribater manganoxidans DY25T: its adaption to the environment of polymetallic nodule.</title>
        <authorList>
            <person name="Wang X."/>
        </authorList>
    </citation>
    <scope>NUCLEOTIDE SEQUENCE [LARGE SCALE GENOMIC DNA]</scope>
    <source>
        <strain evidence="7 8">DY25</strain>
    </source>
</reference>
<dbReference type="EMBL" id="CP021404">
    <property type="protein sequence ID" value="ATI41068.1"/>
    <property type="molecule type" value="Genomic_DNA"/>
</dbReference>
<dbReference type="NCBIfam" id="NF008453">
    <property type="entry name" value="PRK11308.1"/>
    <property type="match status" value="2"/>
</dbReference>
<dbReference type="InterPro" id="IPR013563">
    <property type="entry name" value="Oligopep_ABC_C"/>
</dbReference>
<evidence type="ECO:0000256" key="4">
    <source>
        <dbReference type="ARBA" id="ARBA00022741"/>
    </source>
</evidence>
<dbReference type="InterPro" id="IPR017871">
    <property type="entry name" value="ABC_transporter-like_CS"/>
</dbReference>
<evidence type="ECO:0000256" key="1">
    <source>
        <dbReference type="ARBA" id="ARBA00004417"/>
    </source>
</evidence>
<dbReference type="RefSeq" id="WP_097372629.1">
    <property type="nucleotide sequence ID" value="NZ_CP021404.1"/>
</dbReference>
<evidence type="ECO:0000313" key="7">
    <source>
        <dbReference type="EMBL" id="ATI41068.1"/>
    </source>
</evidence>
<dbReference type="SUPFAM" id="SSF52540">
    <property type="entry name" value="P-loop containing nucleoside triphosphate hydrolases"/>
    <property type="match status" value="2"/>
</dbReference>